<name>A0A512AKY0_9SPHN</name>
<evidence type="ECO:0000313" key="3">
    <source>
        <dbReference type="Proteomes" id="UP000321464"/>
    </source>
</evidence>
<protein>
    <submittedName>
        <fullName evidence="2">Uncharacterized protein</fullName>
    </submittedName>
</protein>
<comment type="caution">
    <text evidence="2">The sequence shown here is derived from an EMBL/GenBank/DDBJ whole genome shotgun (WGS) entry which is preliminary data.</text>
</comment>
<evidence type="ECO:0000256" key="1">
    <source>
        <dbReference type="SAM" id="Phobius"/>
    </source>
</evidence>
<gene>
    <name evidence="2" type="ORF">NSE01_22010</name>
</gene>
<dbReference type="EMBL" id="BJYR01000014">
    <property type="protein sequence ID" value="GEO00369.1"/>
    <property type="molecule type" value="Genomic_DNA"/>
</dbReference>
<dbReference type="OrthoDB" id="7427399at2"/>
<organism evidence="2 3">
    <name type="scientific">Novosphingobium sediminis</name>
    <dbReference type="NCBI Taxonomy" id="707214"/>
    <lineage>
        <taxon>Bacteria</taxon>
        <taxon>Pseudomonadati</taxon>
        <taxon>Pseudomonadota</taxon>
        <taxon>Alphaproteobacteria</taxon>
        <taxon>Sphingomonadales</taxon>
        <taxon>Sphingomonadaceae</taxon>
        <taxon>Novosphingobium</taxon>
    </lineage>
</organism>
<keyword evidence="1" id="KW-1133">Transmembrane helix</keyword>
<dbReference type="Proteomes" id="UP000321464">
    <property type="component" value="Unassembled WGS sequence"/>
</dbReference>
<sequence>MTPRLSTVERGGRVPRGQPVIALAMILAVWIAMRMTFIALEGRVVPVALQREDAWQLARITQPNPIVVPAPRPNVPNALDNLEQRCAGLASLSLPYAPRRSASAGARYSGQVAAADFAHPARGRAGGAALHGSEFQLTDLSDDTGPSGPRLAYGAAASAEMPESAPDQVPLRASRWSADGWLLARGGNQAPGLAARAAGYGGSQAGSVLRYGFAPGSALRPQAYLRASSAIGSGVQQNEVALGLMIRPVRRLPLALLGEWRLQRQPGQTRMRPVVMGVTELPPMRLPYGVEAEAYVQGGWAGGRDATLFYDLSATAQRRVLHPLAGMQLSAGGGVWSGGQRGAARLDVGPRLELRGMLGPPRRRIGVRVGVDWRFRVAGKAEPGSGPALTVAAGF</sequence>
<reference evidence="2 3" key="1">
    <citation type="submission" date="2019-07" db="EMBL/GenBank/DDBJ databases">
        <title>Whole genome shotgun sequence of Novosphingobium sediminis NBRC 106119.</title>
        <authorList>
            <person name="Hosoyama A."/>
            <person name="Uohara A."/>
            <person name="Ohji S."/>
            <person name="Ichikawa N."/>
        </authorList>
    </citation>
    <scope>NUCLEOTIDE SEQUENCE [LARGE SCALE GENOMIC DNA]</scope>
    <source>
        <strain evidence="2 3">NBRC 106119</strain>
    </source>
</reference>
<proteinExistence type="predicted"/>
<feature type="transmembrane region" description="Helical" evidence="1">
    <location>
        <begin position="20"/>
        <end position="40"/>
    </location>
</feature>
<accession>A0A512AKY0</accession>
<evidence type="ECO:0000313" key="2">
    <source>
        <dbReference type="EMBL" id="GEO00369.1"/>
    </source>
</evidence>
<dbReference type="AlphaFoldDB" id="A0A512AKY0"/>
<dbReference type="RefSeq" id="WP_147159685.1">
    <property type="nucleotide sequence ID" value="NZ_BJYR01000014.1"/>
</dbReference>
<keyword evidence="1" id="KW-0812">Transmembrane</keyword>
<keyword evidence="3" id="KW-1185">Reference proteome</keyword>
<keyword evidence="1" id="KW-0472">Membrane</keyword>